<evidence type="ECO:0000313" key="3">
    <source>
        <dbReference type="Proteomes" id="UP001055658"/>
    </source>
</evidence>
<dbReference type="Proteomes" id="UP001055658">
    <property type="component" value="Chromosome"/>
</dbReference>
<dbReference type="RefSeq" id="WP_252082029.1">
    <property type="nucleotide sequence ID" value="NZ_CP092418.1"/>
</dbReference>
<gene>
    <name evidence="2" type="ORF">MJO52_12710</name>
</gene>
<proteinExistence type="predicted"/>
<evidence type="ECO:0000256" key="1">
    <source>
        <dbReference type="SAM" id="MobiDB-lite"/>
    </source>
</evidence>
<name>A0ABY4V6P7_9GAMM</name>
<accession>A0ABY4V6P7</accession>
<dbReference type="EMBL" id="CP092418">
    <property type="protein sequence ID" value="USD19939.1"/>
    <property type="molecule type" value="Genomic_DNA"/>
</dbReference>
<reference evidence="2" key="1">
    <citation type="submission" date="2022-02" db="EMBL/GenBank/DDBJ databases">
        <title>Coral-associated bacteria.</title>
        <authorList>
            <person name="Tang K."/>
            <person name="Wang X."/>
        </authorList>
    </citation>
    <scope>NUCLEOTIDE SEQUENCE</scope>
    <source>
        <strain evidence="2">SCSIO 43006</strain>
    </source>
</reference>
<keyword evidence="3" id="KW-1185">Reference proteome</keyword>
<sequence length="232" mass="24955">MIEQKGMATPETVGSPLALANGNYGIAVKNPDGSTEVRDLGVRFDPKVHKVGDQLLTTTGGSTPVELLSDEQLQKIYDQRIKNKKGEIDLKNNSEAEKTAALNAKTYKAYQAGMEGLSKGMDGTTTNPFAGSLPALTSGAQTADGAVSAMAPILKSLFREAGEGVFTDKDQELLLKMIPTRKDHPEARKAKLEMVDRIVRAKLGIDFEDIERDGPEAVADAANTNKDPLEIR</sequence>
<organism evidence="2 3">
    <name type="scientific">Microbulbifer variabilis</name>
    <dbReference type="NCBI Taxonomy" id="266805"/>
    <lineage>
        <taxon>Bacteria</taxon>
        <taxon>Pseudomonadati</taxon>
        <taxon>Pseudomonadota</taxon>
        <taxon>Gammaproteobacteria</taxon>
        <taxon>Cellvibrionales</taxon>
        <taxon>Microbulbiferaceae</taxon>
        <taxon>Microbulbifer</taxon>
    </lineage>
</organism>
<protein>
    <submittedName>
        <fullName evidence="2">Uncharacterized protein</fullName>
    </submittedName>
</protein>
<evidence type="ECO:0000313" key="2">
    <source>
        <dbReference type="EMBL" id="USD19939.1"/>
    </source>
</evidence>
<feature type="region of interest" description="Disordered" evidence="1">
    <location>
        <begin position="213"/>
        <end position="232"/>
    </location>
</feature>